<evidence type="ECO:0000313" key="1">
    <source>
        <dbReference type="EMBL" id="KAJ0102604.1"/>
    </source>
</evidence>
<accession>A0ACC1BU54</accession>
<protein>
    <submittedName>
        <fullName evidence="1">Uncharacterized protein</fullName>
    </submittedName>
</protein>
<evidence type="ECO:0000313" key="2">
    <source>
        <dbReference type="Proteomes" id="UP001164250"/>
    </source>
</evidence>
<comment type="caution">
    <text evidence="1">The sequence shown here is derived from an EMBL/GenBank/DDBJ whole genome shotgun (WGS) entry which is preliminary data.</text>
</comment>
<reference evidence="2" key="1">
    <citation type="journal article" date="2023" name="G3 (Bethesda)">
        <title>Genome assembly and association tests identify interacting loci associated with vigor, precocity, and sex in interspecific pistachio rootstocks.</title>
        <authorList>
            <person name="Palmer W."/>
            <person name="Jacygrad E."/>
            <person name="Sagayaradj S."/>
            <person name="Cavanaugh K."/>
            <person name="Han R."/>
            <person name="Bertier L."/>
            <person name="Beede B."/>
            <person name="Kafkas S."/>
            <person name="Golino D."/>
            <person name="Preece J."/>
            <person name="Michelmore R."/>
        </authorList>
    </citation>
    <scope>NUCLEOTIDE SEQUENCE [LARGE SCALE GENOMIC DNA]</scope>
</reference>
<dbReference type="EMBL" id="CM047899">
    <property type="protein sequence ID" value="KAJ0102604.1"/>
    <property type="molecule type" value="Genomic_DNA"/>
</dbReference>
<keyword evidence="2" id="KW-1185">Reference proteome</keyword>
<organism evidence="1 2">
    <name type="scientific">Pistacia atlantica</name>
    <dbReference type="NCBI Taxonomy" id="434234"/>
    <lineage>
        <taxon>Eukaryota</taxon>
        <taxon>Viridiplantae</taxon>
        <taxon>Streptophyta</taxon>
        <taxon>Embryophyta</taxon>
        <taxon>Tracheophyta</taxon>
        <taxon>Spermatophyta</taxon>
        <taxon>Magnoliopsida</taxon>
        <taxon>eudicotyledons</taxon>
        <taxon>Gunneridae</taxon>
        <taxon>Pentapetalae</taxon>
        <taxon>rosids</taxon>
        <taxon>malvids</taxon>
        <taxon>Sapindales</taxon>
        <taxon>Anacardiaceae</taxon>
        <taxon>Pistacia</taxon>
    </lineage>
</organism>
<sequence length="233" mass="26761">MEKHERHCPSPSPRCLVPLPYGYRLPVPWPKSRDMIWYNNVPHPKLVDYKKDQNWVRKSGDYFVFPGGGTQFKQGVTSYIDFIQQTLSTIEWGKHVRVVLDVGCGVASFGGYLLDKDVITMSFAPKDEHDAQIQFALERGLPLIEMNRILRPGGFFVWSATPVYRHDEKHRNVWNAVVALTESMCWKAVARGVDSNRIGLVVFQKPVSYSCYEKRKENNPPLCDKKDGLNSSW</sequence>
<dbReference type="Proteomes" id="UP001164250">
    <property type="component" value="Chromosome 3"/>
</dbReference>
<gene>
    <name evidence="1" type="ORF">Patl1_06669</name>
</gene>
<name>A0ACC1BU54_9ROSI</name>
<proteinExistence type="predicted"/>